<name>A0A0A8YHE1_ARUDO</name>
<reference evidence="2" key="1">
    <citation type="submission" date="2014-09" db="EMBL/GenBank/DDBJ databases">
        <authorList>
            <person name="Magalhaes I.L.F."/>
            <person name="Oliveira U."/>
            <person name="Santos F.R."/>
            <person name="Vidigal T.H.D.A."/>
            <person name="Brescovit A.D."/>
            <person name="Santos A.J."/>
        </authorList>
    </citation>
    <scope>NUCLEOTIDE SEQUENCE</scope>
    <source>
        <tissue evidence="2">Shoot tissue taken approximately 20 cm above the soil surface</tissue>
    </source>
</reference>
<feature type="transmembrane region" description="Helical" evidence="1">
    <location>
        <begin position="20"/>
        <end position="37"/>
    </location>
</feature>
<sequence length="39" mass="4594">MHQGKLKPITLINHNKCRSILNFIIFLKFSNQIFLLVPI</sequence>
<reference evidence="2" key="2">
    <citation type="journal article" date="2015" name="Data Brief">
        <title>Shoot transcriptome of the giant reed, Arundo donax.</title>
        <authorList>
            <person name="Barrero R.A."/>
            <person name="Guerrero F.D."/>
            <person name="Moolhuijzen P."/>
            <person name="Goolsby J.A."/>
            <person name="Tidwell J."/>
            <person name="Bellgard S.E."/>
            <person name="Bellgard M.I."/>
        </authorList>
    </citation>
    <scope>NUCLEOTIDE SEQUENCE</scope>
    <source>
        <tissue evidence="2">Shoot tissue taken approximately 20 cm above the soil surface</tissue>
    </source>
</reference>
<keyword evidence="1" id="KW-0812">Transmembrane</keyword>
<organism evidence="2">
    <name type="scientific">Arundo donax</name>
    <name type="common">Giant reed</name>
    <name type="synonym">Donax arundinaceus</name>
    <dbReference type="NCBI Taxonomy" id="35708"/>
    <lineage>
        <taxon>Eukaryota</taxon>
        <taxon>Viridiplantae</taxon>
        <taxon>Streptophyta</taxon>
        <taxon>Embryophyta</taxon>
        <taxon>Tracheophyta</taxon>
        <taxon>Spermatophyta</taxon>
        <taxon>Magnoliopsida</taxon>
        <taxon>Liliopsida</taxon>
        <taxon>Poales</taxon>
        <taxon>Poaceae</taxon>
        <taxon>PACMAD clade</taxon>
        <taxon>Arundinoideae</taxon>
        <taxon>Arundineae</taxon>
        <taxon>Arundo</taxon>
    </lineage>
</organism>
<dbReference type="EMBL" id="GBRH01272001">
    <property type="protein sequence ID" value="JAD25894.1"/>
    <property type="molecule type" value="Transcribed_RNA"/>
</dbReference>
<keyword evidence="1" id="KW-0472">Membrane</keyword>
<accession>A0A0A8YHE1</accession>
<evidence type="ECO:0000313" key="2">
    <source>
        <dbReference type="EMBL" id="JAD25894.1"/>
    </source>
</evidence>
<dbReference type="AlphaFoldDB" id="A0A0A8YHE1"/>
<protein>
    <submittedName>
        <fullName evidence="2">Uncharacterized protein</fullName>
    </submittedName>
</protein>
<proteinExistence type="predicted"/>
<keyword evidence="1" id="KW-1133">Transmembrane helix</keyword>
<evidence type="ECO:0000256" key="1">
    <source>
        <dbReference type="SAM" id="Phobius"/>
    </source>
</evidence>